<evidence type="ECO:0000313" key="3">
    <source>
        <dbReference type="Proteomes" id="UP000532194"/>
    </source>
</evidence>
<proteinExistence type="predicted"/>
<dbReference type="AlphaFoldDB" id="A0A7Y0EP45"/>
<evidence type="ECO:0000256" key="1">
    <source>
        <dbReference type="SAM" id="MobiDB-lite"/>
    </source>
</evidence>
<evidence type="ECO:0000313" key="2">
    <source>
        <dbReference type="EMBL" id="NMM93869.1"/>
    </source>
</evidence>
<comment type="caution">
    <text evidence="2">The sequence shown here is derived from an EMBL/GenBank/DDBJ whole genome shotgun (WGS) entry which is preliminary data.</text>
</comment>
<dbReference type="Proteomes" id="UP000532194">
    <property type="component" value="Unassembled WGS sequence"/>
</dbReference>
<gene>
    <name evidence="2" type="ORF">G1C95_1056</name>
</gene>
<organism evidence="2 3">
    <name type="scientific">Bifidobacterium oedipodis</name>
    <dbReference type="NCBI Taxonomy" id="2675322"/>
    <lineage>
        <taxon>Bacteria</taxon>
        <taxon>Bacillati</taxon>
        <taxon>Actinomycetota</taxon>
        <taxon>Actinomycetes</taxon>
        <taxon>Bifidobacteriales</taxon>
        <taxon>Bifidobacteriaceae</taxon>
        <taxon>Bifidobacterium</taxon>
    </lineage>
</organism>
<reference evidence="2 3" key="1">
    <citation type="submission" date="2020-02" db="EMBL/GenBank/DDBJ databases">
        <title>Characterization of phylogenetic diversity of novel bifidobacterial species isolated in Czech ZOOs.</title>
        <authorList>
            <person name="Lugli G.A."/>
            <person name="Vera N.B."/>
            <person name="Ventura M."/>
        </authorList>
    </citation>
    <scope>NUCLEOTIDE SEQUENCE [LARGE SCALE GENOMIC DNA]</scope>
    <source>
        <strain evidence="2 3">DSM 109957</strain>
    </source>
</reference>
<protein>
    <submittedName>
        <fullName evidence="2">Uncharacterized protein</fullName>
    </submittedName>
</protein>
<accession>A0A7Y0EP45</accession>
<dbReference type="EMBL" id="JAAIII010000003">
    <property type="protein sequence ID" value="NMM93869.1"/>
    <property type="molecule type" value="Genomic_DNA"/>
</dbReference>
<feature type="region of interest" description="Disordered" evidence="1">
    <location>
        <begin position="1"/>
        <end position="27"/>
    </location>
</feature>
<sequence length="752" mass="80187">MVEEDVTDRAEWSVTGGLTPVEGSPGDYTVSEDEGDVTLSGMFQGVSDTAKLRIVGTLGELNVTATGVEGAQHIAVTPAAAANRLRLWHVDDAGKLPDVRYGTVLAANSNWQTLTNDDALYGTAGRVITIVDVDSTSRKARAKGSATLPAPLYGALTVTATPRLGGQTLAVAEPVGEGLMRRYKLSSEALELSYDQVCAIDDGWTSWPENGQIVGTEGQTATVVDCTVQGANLRKAGSVALPAAVSADLEYDAQAGEWTNWQNYYLARRDGKSYGVQKPTCAASNAPDWTKTGANANIANPVASTNDTAGDDPYQQINLFHNLEVNLTVDEDGVPHVTAIKGMVKPGTQADGFSRDGSAGDVFIIAPPLWYKFTIADNAESLDLSDSPLEGYTPMEGLTLPDGSLRPFLAYAKYAASRSDANPFASVSGAFTDNWFGSTANNRSAATAKGAGWSGRVQADTFYVQCMYLVKYATNQINDFGGCMTYNATAKLTAAMAASNRVPVAASARGSYYVGGRVTVTKRADGDRGDTGQAVAWYRLITDITVDGDTCWITVDGEPFDAVVDNVLTTMPPHTGHNDNVQGMDGYAYANVNKRFQPVLLQGIELFCGRLETDVDTIVKSVKDSDTQAHAELWRCWDVAGQNDTGEGMEKVGDYPATTKLDASDNFYLEDMTLSKGVFVPNGRSATSTTGLTDAMYTNPGTGNTYANRRFGALWNGVEAGWFFVYANSGLSSTWWLYGGRLSALGRSKAHA</sequence>
<name>A0A7Y0EP45_9BIFI</name>
<keyword evidence="3" id="KW-1185">Reference proteome</keyword>